<organism evidence="1 2">
    <name type="scientific">Bythopirellula polymerisocia</name>
    <dbReference type="NCBI Taxonomy" id="2528003"/>
    <lineage>
        <taxon>Bacteria</taxon>
        <taxon>Pseudomonadati</taxon>
        <taxon>Planctomycetota</taxon>
        <taxon>Planctomycetia</taxon>
        <taxon>Pirellulales</taxon>
        <taxon>Lacipirellulaceae</taxon>
        <taxon>Bythopirellula</taxon>
    </lineage>
</organism>
<dbReference type="EMBL" id="SJPS01000002">
    <property type="protein sequence ID" value="TWU28479.1"/>
    <property type="molecule type" value="Genomic_DNA"/>
</dbReference>
<reference evidence="1 2" key="1">
    <citation type="submission" date="2019-02" db="EMBL/GenBank/DDBJ databases">
        <title>Deep-cultivation of Planctomycetes and their phenomic and genomic characterization uncovers novel biology.</title>
        <authorList>
            <person name="Wiegand S."/>
            <person name="Jogler M."/>
            <person name="Boedeker C."/>
            <person name="Pinto D."/>
            <person name="Vollmers J."/>
            <person name="Rivas-Marin E."/>
            <person name="Kohn T."/>
            <person name="Peeters S.H."/>
            <person name="Heuer A."/>
            <person name="Rast P."/>
            <person name="Oberbeckmann S."/>
            <person name="Bunk B."/>
            <person name="Jeske O."/>
            <person name="Meyerdierks A."/>
            <person name="Storesund J.E."/>
            <person name="Kallscheuer N."/>
            <person name="Luecker S."/>
            <person name="Lage O.M."/>
            <person name="Pohl T."/>
            <person name="Merkel B.J."/>
            <person name="Hornburger P."/>
            <person name="Mueller R.-W."/>
            <person name="Bruemmer F."/>
            <person name="Labrenz M."/>
            <person name="Spormann A.M."/>
            <person name="Op Den Camp H."/>
            <person name="Overmann J."/>
            <person name="Amann R."/>
            <person name="Jetten M.S.M."/>
            <person name="Mascher T."/>
            <person name="Medema M.H."/>
            <person name="Devos D.P."/>
            <person name="Kaster A.-K."/>
            <person name="Ovreas L."/>
            <person name="Rohde M."/>
            <person name="Galperin M.Y."/>
            <person name="Jogler C."/>
        </authorList>
    </citation>
    <scope>NUCLEOTIDE SEQUENCE [LARGE SCALE GENOMIC DNA]</scope>
    <source>
        <strain evidence="1 2">Pla144</strain>
    </source>
</reference>
<accession>A0A5C6D0S4</accession>
<name>A0A5C6D0S4_9BACT</name>
<protein>
    <submittedName>
        <fullName evidence="1">Uncharacterized protein</fullName>
    </submittedName>
</protein>
<dbReference type="AlphaFoldDB" id="A0A5C6D0S4"/>
<keyword evidence="2" id="KW-1185">Reference proteome</keyword>
<dbReference type="Proteomes" id="UP000318437">
    <property type="component" value="Unassembled WGS sequence"/>
</dbReference>
<evidence type="ECO:0000313" key="2">
    <source>
        <dbReference type="Proteomes" id="UP000318437"/>
    </source>
</evidence>
<comment type="caution">
    <text evidence="1">The sequence shown here is derived from an EMBL/GenBank/DDBJ whole genome shotgun (WGS) entry which is preliminary data.</text>
</comment>
<sequence length="85" mass="10116">MVLLLLRGPRRVVLGFVREDENGDPTILVAWSWLLSIWWRNYRGCHHLYQFEERLRRSGWSIFSDLALTQNARSDELRRQLAACT</sequence>
<evidence type="ECO:0000313" key="1">
    <source>
        <dbReference type="EMBL" id="TWU28479.1"/>
    </source>
</evidence>
<gene>
    <name evidence="1" type="ORF">Pla144_17690</name>
</gene>
<proteinExistence type="predicted"/>